<feature type="region of interest" description="Disordered" evidence="1">
    <location>
        <begin position="1"/>
        <end position="25"/>
    </location>
</feature>
<evidence type="ECO:0000313" key="2">
    <source>
        <dbReference type="EMBL" id="MBB4960623.1"/>
    </source>
</evidence>
<evidence type="ECO:0000313" key="3">
    <source>
        <dbReference type="Proteomes" id="UP000578819"/>
    </source>
</evidence>
<name>A0A7W7STJ8_9ACTN</name>
<evidence type="ECO:0000256" key="1">
    <source>
        <dbReference type="SAM" id="MobiDB-lite"/>
    </source>
</evidence>
<dbReference type="InterPro" id="IPR034660">
    <property type="entry name" value="DinB/YfiT-like"/>
</dbReference>
<reference evidence="2 3" key="1">
    <citation type="submission" date="2020-08" db="EMBL/GenBank/DDBJ databases">
        <title>Sequencing the genomes of 1000 actinobacteria strains.</title>
        <authorList>
            <person name="Klenk H.-P."/>
        </authorList>
    </citation>
    <scope>NUCLEOTIDE SEQUENCE [LARGE SCALE GENOMIC DNA]</scope>
    <source>
        <strain evidence="2 3">DSM 45886</strain>
    </source>
</reference>
<proteinExistence type="predicted"/>
<dbReference type="Proteomes" id="UP000578819">
    <property type="component" value="Unassembled WGS sequence"/>
</dbReference>
<gene>
    <name evidence="2" type="ORF">FHR38_004356</name>
</gene>
<dbReference type="EMBL" id="JACHJW010000001">
    <property type="protein sequence ID" value="MBB4960623.1"/>
    <property type="molecule type" value="Genomic_DNA"/>
</dbReference>
<accession>A0A7W7STJ8</accession>
<sequence>MPAGGWSAGPSEDPFAPSGQLTEDPSTVVDRAVAASADAWATIDDDAPQVPTPLPQGAMPAWLGAGACALDAAVHAWDIAIASGQPSPLTPGMARPLMAVATRLVEPLRAYGVYAPSIEPSAAADHVEILLCYLGRRPNETA</sequence>
<keyword evidence="3" id="KW-1185">Reference proteome</keyword>
<dbReference type="RefSeq" id="WP_184536367.1">
    <property type="nucleotide sequence ID" value="NZ_JACHJW010000001.1"/>
</dbReference>
<dbReference type="Gene3D" id="1.20.120.450">
    <property type="entry name" value="dinb family like domain"/>
    <property type="match status" value="1"/>
</dbReference>
<dbReference type="AlphaFoldDB" id="A0A7W7STJ8"/>
<organism evidence="2 3">
    <name type="scientific">Micromonospora polyrhachis</name>
    <dbReference type="NCBI Taxonomy" id="1282883"/>
    <lineage>
        <taxon>Bacteria</taxon>
        <taxon>Bacillati</taxon>
        <taxon>Actinomycetota</taxon>
        <taxon>Actinomycetes</taxon>
        <taxon>Micromonosporales</taxon>
        <taxon>Micromonosporaceae</taxon>
        <taxon>Micromonospora</taxon>
    </lineage>
</organism>
<dbReference type="SUPFAM" id="SSF109854">
    <property type="entry name" value="DinB/YfiT-like putative metalloenzymes"/>
    <property type="match status" value="1"/>
</dbReference>
<comment type="caution">
    <text evidence="2">The sequence shown here is derived from an EMBL/GenBank/DDBJ whole genome shotgun (WGS) entry which is preliminary data.</text>
</comment>
<protein>
    <submittedName>
        <fullName evidence="2">Uncharacterized protein (TIGR03086 family)</fullName>
    </submittedName>
</protein>